<feature type="region of interest" description="Disordered" evidence="1">
    <location>
        <begin position="19"/>
        <end position="43"/>
    </location>
</feature>
<feature type="compositionally biased region" description="Polar residues" evidence="1">
    <location>
        <begin position="33"/>
        <end position="43"/>
    </location>
</feature>
<keyword evidence="3" id="KW-1185">Reference proteome</keyword>
<sequence>MLQCTMRTINTFPDNFYAQARKGSHRQDDPPSKNATNPTKLKY</sequence>
<dbReference type="EMBL" id="CAJVPL010000525">
    <property type="protein sequence ID" value="CAG8506279.1"/>
    <property type="molecule type" value="Genomic_DNA"/>
</dbReference>
<gene>
    <name evidence="2" type="ORF">AGERDE_LOCUS4507</name>
</gene>
<comment type="caution">
    <text evidence="2">The sequence shown here is derived from an EMBL/GenBank/DDBJ whole genome shotgun (WGS) entry which is preliminary data.</text>
</comment>
<proteinExistence type="predicted"/>
<evidence type="ECO:0000313" key="2">
    <source>
        <dbReference type="EMBL" id="CAG8506279.1"/>
    </source>
</evidence>
<dbReference type="AlphaFoldDB" id="A0A9N8ZTI0"/>
<reference evidence="2" key="1">
    <citation type="submission" date="2021-06" db="EMBL/GenBank/DDBJ databases">
        <authorList>
            <person name="Kallberg Y."/>
            <person name="Tangrot J."/>
            <person name="Rosling A."/>
        </authorList>
    </citation>
    <scope>NUCLEOTIDE SEQUENCE</scope>
    <source>
        <strain evidence="2">MT106</strain>
    </source>
</reference>
<dbReference type="Proteomes" id="UP000789831">
    <property type="component" value="Unassembled WGS sequence"/>
</dbReference>
<organism evidence="2 3">
    <name type="scientific">Ambispora gerdemannii</name>
    <dbReference type="NCBI Taxonomy" id="144530"/>
    <lineage>
        <taxon>Eukaryota</taxon>
        <taxon>Fungi</taxon>
        <taxon>Fungi incertae sedis</taxon>
        <taxon>Mucoromycota</taxon>
        <taxon>Glomeromycotina</taxon>
        <taxon>Glomeromycetes</taxon>
        <taxon>Archaeosporales</taxon>
        <taxon>Ambisporaceae</taxon>
        <taxon>Ambispora</taxon>
    </lineage>
</organism>
<name>A0A9N8ZTI0_9GLOM</name>
<protein>
    <submittedName>
        <fullName evidence="2">6107_t:CDS:1</fullName>
    </submittedName>
</protein>
<evidence type="ECO:0000313" key="3">
    <source>
        <dbReference type="Proteomes" id="UP000789831"/>
    </source>
</evidence>
<accession>A0A9N8ZTI0</accession>
<evidence type="ECO:0000256" key="1">
    <source>
        <dbReference type="SAM" id="MobiDB-lite"/>
    </source>
</evidence>